<dbReference type="GO" id="GO:0005829">
    <property type="term" value="C:cytosol"/>
    <property type="evidence" value="ECO:0007669"/>
    <property type="project" value="TreeGrafter"/>
</dbReference>
<feature type="transmembrane region" description="Helical" evidence="8">
    <location>
        <begin position="7"/>
        <end position="27"/>
    </location>
</feature>
<dbReference type="PRINTS" id="PR00085">
    <property type="entry name" value="THFDHDRGNASE"/>
</dbReference>
<keyword evidence="8" id="KW-0472">Membrane</keyword>
<dbReference type="InterPro" id="IPR046346">
    <property type="entry name" value="Aminoacid_DH-like_N_sf"/>
</dbReference>
<evidence type="ECO:0000256" key="6">
    <source>
        <dbReference type="ARBA" id="ARBA00023268"/>
    </source>
</evidence>
<keyword evidence="3" id="KW-0554">One-carbon metabolism</keyword>
<dbReference type="AlphaFoldDB" id="A0A8J4YL87"/>
<dbReference type="CDD" id="cd01080">
    <property type="entry name" value="NAD_bind_m-THF_DH_Cyclohyd"/>
    <property type="match status" value="1"/>
</dbReference>
<protein>
    <recommendedName>
        <fullName evidence="2">methenyltetrahydrofolate cyclohydrolase</fullName>
        <ecNumber evidence="2">3.5.4.9</ecNumber>
    </recommendedName>
</protein>
<keyword evidence="12" id="KW-1185">Reference proteome</keyword>
<dbReference type="Proteomes" id="UP000770661">
    <property type="component" value="Unassembled WGS sequence"/>
</dbReference>
<dbReference type="PANTHER" id="PTHR48099:SF11">
    <property type="entry name" value="BIFUNCTIONAL METHYLENETETRAHYDROFOLATE DEHYDROGENASE_CYCLOHYDROLASE, MITOCHONDRIAL"/>
    <property type="match status" value="1"/>
</dbReference>
<evidence type="ECO:0000259" key="10">
    <source>
        <dbReference type="Pfam" id="PF02882"/>
    </source>
</evidence>
<evidence type="ECO:0000313" key="12">
    <source>
        <dbReference type="Proteomes" id="UP000770661"/>
    </source>
</evidence>
<dbReference type="PROSITE" id="PS00767">
    <property type="entry name" value="THF_DHG_CYH_2"/>
    <property type="match status" value="1"/>
</dbReference>
<sequence length="335" mass="35933">MSSILSYLPFLSSYAILFYPILSYLTYPSYPRQAAVLIDGKKIAADIHRELAGEVRGLVGDMGRAPHLALVRLGNDPASGSYVRNKTKAADKIGIQSTIHHLPEDTSQAALLSLVHQLNTDDGVDGVLVQLPLPEHMEEKVVCNSVTPRKDVDGFHVINVGRFCVDMHSMAPCTPMGVMELIRRYGIETFGKSAVVCGRSKNVGMPIAMLLHGDGVRTDGENGGFDATTTICHRYTPPEQLRRFVASADILVTAAGLPGLITGDMVKPGCAIIDVGINRITDPSTGKPKLVGDCDFASCVEKAGYITPVPGGVGPMTVAMLMRNTILAAKRSIKY</sequence>
<keyword evidence="4" id="KW-0378">Hydrolase</keyword>
<comment type="caution">
    <text evidence="11">The sequence shown here is derived from an EMBL/GenBank/DDBJ whole genome shotgun (WGS) entry which is preliminary data.</text>
</comment>
<feature type="domain" description="Tetrahydrofolate dehydrogenase/cyclohydrolase catalytic" evidence="9">
    <location>
        <begin position="38"/>
        <end position="153"/>
    </location>
</feature>
<dbReference type="GO" id="GO:0004488">
    <property type="term" value="F:methylenetetrahydrofolate dehydrogenase (NADP+) activity"/>
    <property type="evidence" value="ECO:0007669"/>
    <property type="project" value="InterPro"/>
</dbReference>
<dbReference type="PANTHER" id="PTHR48099">
    <property type="entry name" value="C-1-TETRAHYDROFOLATE SYNTHASE, CYTOPLASMIC-RELATED"/>
    <property type="match status" value="1"/>
</dbReference>
<dbReference type="EMBL" id="JACEEZ010005342">
    <property type="protein sequence ID" value="KAG0725711.1"/>
    <property type="molecule type" value="Genomic_DNA"/>
</dbReference>
<evidence type="ECO:0000259" key="9">
    <source>
        <dbReference type="Pfam" id="PF00763"/>
    </source>
</evidence>
<dbReference type="InterPro" id="IPR020867">
    <property type="entry name" value="THF_DH/CycHdrlase_CS"/>
</dbReference>
<dbReference type="Pfam" id="PF00763">
    <property type="entry name" value="THF_DHG_CYH"/>
    <property type="match status" value="1"/>
</dbReference>
<dbReference type="OrthoDB" id="5126881at2759"/>
<dbReference type="InterPro" id="IPR000672">
    <property type="entry name" value="THF_DH/CycHdrlase"/>
</dbReference>
<organism evidence="11 12">
    <name type="scientific">Chionoecetes opilio</name>
    <name type="common">Atlantic snow crab</name>
    <name type="synonym">Cancer opilio</name>
    <dbReference type="NCBI Taxonomy" id="41210"/>
    <lineage>
        <taxon>Eukaryota</taxon>
        <taxon>Metazoa</taxon>
        <taxon>Ecdysozoa</taxon>
        <taxon>Arthropoda</taxon>
        <taxon>Crustacea</taxon>
        <taxon>Multicrustacea</taxon>
        <taxon>Malacostraca</taxon>
        <taxon>Eumalacostraca</taxon>
        <taxon>Eucarida</taxon>
        <taxon>Decapoda</taxon>
        <taxon>Pleocyemata</taxon>
        <taxon>Brachyura</taxon>
        <taxon>Eubrachyura</taxon>
        <taxon>Majoidea</taxon>
        <taxon>Majidae</taxon>
        <taxon>Chionoecetes</taxon>
    </lineage>
</organism>
<dbReference type="HAMAP" id="MF_01576">
    <property type="entry name" value="THF_DHG_CYH"/>
    <property type="match status" value="1"/>
</dbReference>
<evidence type="ECO:0000256" key="2">
    <source>
        <dbReference type="ARBA" id="ARBA00012776"/>
    </source>
</evidence>
<comment type="subunit">
    <text evidence="1">Homodimer.</text>
</comment>
<evidence type="ECO:0000256" key="5">
    <source>
        <dbReference type="ARBA" id="ARBA00023002"/>
    </source>
</evidence>
<evidence type="ECO:0000256" key="7">
    <source>
        <dbReference type="ARBA" id="ARBA00036357"/>
    </source>
</evidence>
<dbReference type="SUPFAM" id="SSF53223">
    <property type="entry name" value="Aminoacid dehydrogenase-like, N-terminal domain"/>
    <property type="match status" value="1"/>
</dbReference>
<reference evidence="11" key="1">
    <citation type="submission" date="2020-07" db="EMBL/GenBank/DDBJ databases">
        <title>The High-quality genome of the commercially important snow crab, Chionoecetes opilio.</title>
        <authorList>
            <person name="Jeong J.-H."/>
            <person name="Ryu S."/>
        </authorList>
    </citation>
    <scope>NUCLEOTIDE SEQUENCE</scope>
    <source>
        <strain evidence="11">MADBK_172401_WGS</strain>
        <tissue evidence="11">Digestive gland</tissue>
    </source>
</reference>
<dbReference type="EC" id="3.5.4.9" evidence="2"/>
<accession>A0A8J4YL87</accession>
<keyword evidence="8" id="KW-0812">Transmembrane</keyword>
<feature type="domain" description="Tetrahydrofolate dehydrogenase/cyclohydrolase NAD(P)-binding" evidence="10">
    <location>
        <begin position="172"/>
        <end position="332"/>
    </location>
</feature>
<name>A0A8J4YL87_CHIOP</name>
<evidence type="ECO:0000256" key="1">
    <source>
        <dbReference type="ARBA" id="ARBA00011738"/>
    </source>
</evidence>
<keyword evidence="5" id="KW-0560">Oxidoreductase</keyword>
<dbReference type="InterPro" id="IPR020630">
    <property type="entry name" value="THF_DH/CycHdrlase_cat_dom"/>
</dbReference>
<keyword evidence="6" id="KW-0511">Multifunctional enzyme</keyword>
<dbReference type="InterPro" id="IPR036291">
    <property type="entry name" value="NAD(P)-bd_dom_sf"/>
</dbReference>
<keyword evidence="8" id="KW-1133">Transmembrane helix</keyword>
<dbReference type="Pfam" id="PF02882">
    <property type="entry name" value="THF_DHG_CYH_C"/>
    <property type="match status" value="1"/>
</dbReference>
<dbReference type="FunFam" id="3.40.50.720:FF:000070">
    <property type="entry name" value="probable bifunctional methylenetetrahydrofolate dehydrogenase/cyclohydrolase 2"/>
    <property type="match status" value="1"/>
</dbReference>
<comment type="catalytic activity">
    <reaction evidence="7">
        <text>(6R)-5,10-methenyltetrahydrofolate + H2O = (6R)-10-formyltetrahydrofolate + H(+)</text>
        <dbReference type="Rhea" id="RHEA:23700"/>
        <dbReference type="ChEBI" id="CHEBI:15377"/>
        <dbReference type="ChEBI" id="CHEBI:15378"/>
        <dbReference type="ChEBI" id="CHEBI:57455"/>
        <dbReference type="ChEBI" id="CHEBI:195366"/>
        <dbReference type="EC" id="3.5.4.9"/>
    </reaction>
</comment>
<evidence type="ECO:0000256" key="4">
    <source>
        <dbReference type="ARBA" id="ARBA00022801"/>
    </source>
</evidence>
<dbReference type="InterPro" id="IPR020631">
    <property type="entry name" value="THF_DH/CycHdrlase_NAD-bd_dom"/>
</dbReference>
<dbReference type="SUPFAM" id="SSF51735">
    <property type="entry name" value="NAD(P)-binding Rossmann-fold domains"/>
    <property type="match status" value="1"/>
</dbReference>
<dbReference type="GO" id="GO:0035999">
    <property type="term" value="P:tetrahydrofolate interconversion"/>
    <property type="evidence" value="ECO:0007669"/>
    <property type="project" value="TreeGrafter"/>
</dbReference>
<dbReference type="GO" id="GO:0004477">
    <property type="term" value="F:methenyltetrahydrofolate cyclohydrolase activity"/>
    <property type="evidence" value="ECO:0007669"/>
    <property type="project" value="UniProtKB-EC"/>
</dbReference>
<evidence type="ECO:0000256" key="8">
    <source>
        <dbReference type="SAM" id="Phobius"/>
    </source>
</evidence>
<dbReference type="Gene3D" id="3.40.50.720">
    <property type="entry name" value="NAD(P)-binding Rossmann-like Domain"/>
    <property type="match status" value="1"/>
</dbReference>
<gene>
    <name evidence="11" type="primary">Mthfd2</name>
    <name evidence="11" type="ORF">GWK47_038087</name>
</gene>
<dbReference type="FunFam" id="3.40.50.10860:FF:000005">
    <property type="entry name" value="C-1-tetrahydrofolate synthase, cytoplasmic, putative"/>
    <property type="match status" value="1"/>
</dbReference>
<proteinExistence type="inferred from homology"/>
<evidence type="ECO:0000256" key="3">
    <source>
        <dbReference type="ARBA" id="ARBA00022563"/>
    </source>
</evidence>
<evidence type="ECO:0000313" key="11">
    <source>
        <dbReference type="EMBL" id="KAG0725711.1"/>
    </source>
</evidence>
<dbReference type="Gene3D" id="3.40.50.10860">
    <property type="entry name" value="Leucine Dehydrogenase, chain A, domain 1"/>
    <property type="match status" value="1"/>
</dbReference>